<evidence type="ECO:0000259" key="3">
    <source>
        <dbReference type="PROSITE" id="PS51294"/>
    </source>
</evidence>
<dbReference type="PANTHER" id="PTHR45614">
    <property type="entry name" value="MYB PROTEIN-RELATED"/>
    <property type="match status" value="1"/>
</dbReference>
<dbReference type="GO" id="GO:0000978">
    <property type="term" value="F:RNA polymerase II cis-regulatory region sequence-specific DNA binding"/>
    <property type="evidence" value="ECO:0000318"/>
    <property type="project" value="GO_Central"/>
</dbReference>
<proteinExistence type="predicted"/>
<dbReference type="InterPro" id="IPR001005">
    <property type="entry name" value="SANT/Myb"/>
</dbReference>
<dbReference type="SMART" id="SM00717">
    <property type="entry name" value="SANT"/>
    <property type="match status" value="2"/>
</dbReference>
<dbReference type="PROSITE" id="PS51293">
    <property type="entry name" value="SANT"/>
    <property type="match status" value="1"/>
</dbReference>
<organism evidence="4 5">
    <name type="scientific">Trichomonas vaginalis (strain ATCC PRA-98 / G3)</name>
    <dbReference type="NCBI Taxonomy" id="412133"/>
    <lineage>
        <taxon>Eukaryota</taxon>
        <taxon>Metamonada</taxon>
        <taxon>Parabasalia</taxon>
        <taxon>Trichomonadida</taxon>
        <taxon>Trichomonadidae</taxon>
        <taxon>Trichomonas</taxon>
    </lineage>
</organism>
<gene>
    <name evidence="4" type="ORF">TVAG_380940</name>
</gene>
<feature type="domain" description="HTH myb-type" evidence="3">
    <location>
        <begin position="63"/>
        <end position="117"/>
    </location>
</feature>
<sequence>MKPEPQSPDQQTKASKSRFSISEDTALKMLVSKYGTDNWELISQWIGTKNVRQCHDRWFYYLSPEINKNPWTEEEDQRLIQLSNQYGRRWVQIAKHFEGRTDTQIKNRMKVLQRRIVNEQVIETPNPIQKQDIPAVLFANDHIIDDLFNEINDQIILF</sequence>
<dbReference type="InterPro" id="IPR017884">
    <property type="entry name" value="SANT_dom"/>
</dbReference>
<reference evidence="4" key="2">
    <citation type="journal article" date="2007" name="Science">
        <title>Draft genome sequence of the sexually transmitted pathogen Trichomonas vaginalis.</title>
        <authorList>
            <person name="Carlton J.M."/>
            <person name="Hirt R.P."/>
            <person name="Silva J.C."/>
            <person name="Delcher A.L."/>
            <person name="Schatz M."/>
            <person name="Zhao Q."/>
            <person name="Wortman J.R."/>
            <person name="Bidwell S.L."/>
            <person name="Alsmark U.C.M."/>
            <person name="Besteiro S."/>
            <person name="Sicheritz-Ponten T."/>
            <person name="Noel C.J."/>
            <person name="Dacks J.B."/>
            <person name="Foster P.G."/>
            <person name="Simillion C."/>
            <person name="Van de Peer Y."/>
            <person name="Miranda-Saavedra D."/>
            <person name="Barton G.J."/>
            <person name="Westrop G.D."/>
            <person name="Mueller S."/>
            <person name="Dessi D."/>
            <person name="Fiori P.L."/>
            <person name="Ren Q."/>
            <person name="Paulsen I."/>
            <person name="Zhang H."/>
            <person name="Bastida-Corcuera F.D."/>
            <person name="Simoes-Barbosa A."/>
            <person name="Brown M.T."/>
            <person name="Hayes R.D."/>
            <person name="Mukherjee M."/>
            <person name="Okumura C.Y."/>
            <person name="Schneider R."/>
            <person name="Smith A.J."/>
            <person name="Vanacova S."/>
            <person name="Villalvazo M."/>
            <person name="Haas B.J."/>
            <person name="Pertea M."/>
            <person name="Feldblyum T.V."/>
            <person name="Utterback T.R."/>
            <person name="Shu C.L."/>
            <person name="Osoegawa K."/>
            <person name="de Jong P.J."/>
            <person name="Hrdy I."/>
            <person name="Horvathova L."/>
            <person name="Zubacova Z."/>
            <person name="Dolezal P."/>
            <person name="Malik S.B."/>
            <person name="Logsdon J.M. Jr."/>
            <person name="Henze K."/>
            <person name="Gupta A."/>
            <person name="Wang C.C."/>
            <person name="Dunne R.L."/>
            <person name="Upcroft J.A."/>
            <person name="Upcroft P."/>
            <person name="White O."/>
            <person name="Salzberg S.L."/>
            <person name="Tang P."/>
            <person name="Chiu C.-H."/>
            <person name="Lee Y.-S."/>
            <person name="Embley T.M."/>
            <person name="Coombs G.H."/>
            <person name="Mottram J.C."/>
            <person name="Tachezy J."/>
            <person name="Fraser-Liggett C.M."/>
            <person name="Johnson P.J."/>
        </authorList>
    </citation>
    <scope>NUCLEOTIDE SEQUENCE [LARGE SCALE GENOMIC DNA]</scope>
    <source>
        <strain evidence="4">G3</strain>
    </source>
</reference>
<feature type="domain" description="Myb-like" evidence="1">
    <location>
        <begin position="63"/>
        <end position="113"/>
    </location>
</feature>
<name>A2FUI1_TRIV3</name>
<dbReference type="CDD" id="cd00167">
    <property type="entry name" value="SANT"/>
    <property type="match status" value="2"/>
</dbReference>
<keyword evidence="4" id="KW-0238">DNA-binding</keyword>
<evidence type="ECO:0000259" key="2">
    <source>
        <dbReference type="PROSITE" id="PS51293"/>
    </source>
</evidence>
<dbReference type="AlphaFoldDB" id="A2FUI1"/>
<dbReference type="InParanoid" id="A2FUI1"/>
<dbReference type="InterPro" id="IPR050560">
    <property type="entry name" value="MYB_TF"/>
</dbReference>
<dbReference type="GO" id="GO:0005634">
    <property type="term" value="C:nucleus"/>
    <property type="evidence" value="ECO:0000318"/>
    <property type="project" value="GO_Central"/>
</dbReference>
<dbReference type="PROSITE" id="PS51294">
    <property type="entry name" value="HTH_MYB"/>
    <property type="match status" value="1"/>
</dbReference>
<dbReference type="SMR" id="A2FUI1"/>
<dbReference type="InterPro" id="IPR017930">
    <property type="entry name" value="Myb_dom"/>
</dbReference>
<evidence type="ECO:0000313" key="4">
    <source>
        <dbReference type="EMBL" id="EAX91446.1"/>
    </source>
</evidence>
<dbReference type="Gene3D" id="1.10.10.60">
    <property type="entry name" value="Homeodomain-like"/>
    <property type="match status" value="2"/>
</dbReference>
<dbReference type="EMBL" id="DS114035">
    <property type="protein sequence ID" value="EAX91446.1"/>
    <property type="molecule type" value="Genomic_DNA"/>
</dbReference>
<reference evidence="4" key="1">
    <citation type="submission" date="2006-10" db="EMBL/GenBank/DDBJ databases">
        <authorList>
            <person name="Amadeo P."/>
            <person name="Zhao Q."/>
            <person name="Wortman J."/>
            <person name="Fraser-Liggett C."/>
            <person name="Carlton J."/>
        </authorList>
    </citation>
    <scope>NUCLEOTIDE SEQUENCE</scope>
    <source>
        <strain evidence="4">G3</strain>
    </source>
</reference>
<dbReference type="GO" id="GO:0006355">
    <property type="term" value="P:regulation of DNA-templated transcription"/>
    <property type="evidence" value="ECO:0000318"/>
    <property type="project" value="GO_Central"/>
</dbReference>
<dbReference type="VEuPathDB" id="TrichDB:TVAGG3_0615350"/>
<dbReference type="Pfam" id="PF00249">
    <property type="entry name" value="Myb_DNA-binding"/>
    <property type="match status" value="2"/>
</dbReference>
<dbReference type="SUPFAM" id="SSF46689">
    <property type="entry name" value="Homeodomain-like"/>
    <property type="match status" value="1"/>
</dbReference>
<dbReference type="PROSITE" id="PS50090">
    <property type="entry name" value="MYB_LIKE"/>
    <property type="match status" value="2"/>
</dbReference>
<protein>
    <submittedName>
        <fullName evidence="4">Myb-like DNA-binding domain containing protein</fullName>
    </submittedName>
</protein>
<accession>A2FUI1</accession>
<dbReference type="PANTHER" id="PTHR45614:SF253">
    <property type="entry name" value="CHROMOSOME UNDETERMINED SCAFFOLD_38, WHOLE GENOME SHOTGUN SEQUENCE"/>
    <property type="match status" value="1"/>
</dbReference>
<evidence type="ECO:0000259" key="1">
    <source>
        <dbReference type="PROSITE" id="PS50090"/>
    </source>
</evidence>
<dbReference type="KEGG" id="tva:4749139"/>
<feature type="domain" description="SANT" evidence="2">
    <location>
        <begin position="66"/>
        <end position="117"/>
    </location>
</feature>
<dbReference type="GO" id="GO:0000981">
    <property type="term" value="F:DNA-binding transcription factor activity, RNA polymerase II-specific"/>
    <property type="evidence" value="ECO:0000318"/>
    <property type="project" value="GO_Central"/>
</dbReference>
<dbReference type="InterPro" id="IPR009057">
    <property type="entry name" value="Homeodomain-like_sf"/>
</dbReference>
<dbReference type="eggNOG" id="KOG0048">
    <property type="taxonomic scope" value="Eukaryota"/>
</dbReference>
<feature type="domain" description="Myb-like" evidence="1">
    <location>
        <begin position="11"/>
        <end position="62"/>
    </location>
</feature>
<keyword evidence="5" id="KW-1185">Reference proteome</keyword>
<dbReference type="Proteomes" id="UP000001542">
    <property type="component" value="Unassembled WGS sequence"/>
</dbReference>
<evidence type="ECO:0000313" key="5">
    <source>
        <dbReference type="Proteomes" id="UP000001542"/>
    </source>
</evidence>
<dbReference type="STRING" id="5722.A2FUI1"/>
<dbReference type="VEuPathDB" id="TrichDB:TVAG_380940"/>
<dbReference type="RefSeq" id="XP_001304376.1">
    <property type="nucleotide sequence ID" value="XM_001304375.1"/>
</dbReference>
<dbReference type="OrthoDB" id="2143914at2759"/>